<accession>A0A182INX6</accession>
<reference evidence="1" key="1">
    <citation type="submission" date="2022-08" db="UniProtKB">
        <authorList>
            <consortium name="EnsemblMetazoa"/>
        </authorList>
    </citation>
    <scope>IDENTIFICATION</scope>
    <source>
        <strain evidence="1">EBRO</strain>
    </source>
</reference>
<dbReference type="VEuPathDB" id="VectorBase:AATE002687"/>
<dbReference type="EnsemblMetazoa" id="AATE002687-RA">
    <property type="protein sequence ID" value="AATE002687-PA.1"/>
    <property type="gene ID" value="AATE002687"/>
</dbReference>
<sequence>MILHDRLQHLVPPGGRIDRTRTHLNAVAFLILPAGVIRGVVIYCLMLLLLLVLKYASTVGDRGGYRRSTTARRYPRDELDVSRHRELLYHRSRWRPQPSDNRH</sequence>
<proteinExistence type="predicted"/>
<name>A0A182INX6_ANOAO</name>
<evidence type="ECO:0000313" key="1">
    <source>
        <dbReference type="EnsemblMetazoa" id="AATE002687-PA.1"/>
    </source>
</evidence>
<protein>
    <submittedName>
        <fullName evidence="1">Uncharacterized protein</fullName>
    </submittedName>
</protein>
<organism evidence="1">
    <name type="scientific">Anopheles atroparvus</name>
    <name type="common">European mosquito</name>
    <dbReference type="NCBI Taxonomy" id="41427"/>
    <lineage>
        <taxon>Eukaryota</taxon>
        <taxon>Metazoa</taxon>
        <taxon>Ecdysozoa</taxon>
        <taxon>Arthropoda</taxon>
        <taxon>Hexapoda</taxon>
        <taxon>Insecta</taxon>
        <taxon>Pterygota</taxon>
        <taxon>Neoptera</taxon>
        <taxon>Endopterygota</taxon>
        <taxon>Diptera</taxon>
        <taxon>Nematocera</taxon>
        <taxon>Culicoidea</taxon>
        <taxon>Culicidae</taxon>
        <taxon>Anophelinae</taxon>
        <taxon>Anopheles</taxon>
    </lineage>
</organism>
<dbReference type="AlphaFoldDB" id="A0A182INX6"/>